<feature type="chain" id="PRO_5045121858" evidence="1">
    <location>
        <begin position="20"/>
        <end position="172"/>
    </location>
</feature>
<evidence type="ECO:0000313" key="3">
    <source>
        <dbReference type="Proteomes" id="UP001500518"/>
    </source>
</evidence>
<dbReference type="PROSITE" id="PS51318">
    <property type="entry name" value="TAT"/>
    <property type="match status" value="1"/>
</dbReference>
<protein>
    <submittedName>
        <fullName evidence="2">Uncharacterized protein</fullName>
    </submittedName>
</protein>
<dbReference type="Proteomes" id="UP001500518">
    <property type="component" value="Unassembled WGS sequence"/>
</dbReference>
<evidence type="ECO:0000313" key="2">
    <source>
        <dbReference type="EMBL" id="GAA5049327.1"/>
    </source>
</evidence>
<accession>A0ABP9K483</accession>
<feature type="signal peptide" evidence="1">
    <location>
        <begin position="1"/>
        <end position="19"/>
    </location>
</feature>
<comment type="caution">
    <text evidence="2">The sequence shown here is derived from an EMBL/GenBank/DDBJ whole genome shotgun (WGS) entry which is preliminary data.</text>
</comment>
<dbReference type="RefSeq" id="WP_346031790.1">
    <property type="nucleotide sequence ID" value="NZ_BAABHV010000006.1"/>
</dbReference>
<gene>
    <name evidence="2" type="ORF">GCM10023208_07460</name>
</gene>
<dbReference type="EMBL" id="BAABHV010000006">
    <property type="protein sequence ID" value="GAA5049327.1"/>
    <property type="molecule type" value="Genomic_DNA"/>
</dbReference>
<evidence type="ECO:0000256" key="1">
    <source>
        <dbReference type="SAM" id="SignalP"/>
    </source>
</evidence>
<organism evidence="2 3">
    <name type="scientific">Erythrobacter westpacificensis</name>
    <dbReference type="NCBI Taxonomy" id="1055231"/>
    <lineage>
        <taxon>Bacteria</taxon>
        <taxon>Pseudomonadati</taxon>
        <taxon>Pseudomonadota</taxon>
        <taxon>Alphaproteobacteria</taxon>
        <taxon>Sphingomonadales</taxon>
        <taxon>Erythrobacteraceae</taxon>
        <taxon>Erythrobacter/Porphyrobacter group</taxon>
        <taxon>Erythrobacter</taxon>
    </lineage>
</organism>
<sequence>MKVTRRNVMAGALAVPAIAAIGDAAWAQSPRLVGVFDAQLPAGQRFASLLRDAGQGARTVEGDRIRLAREILASRPPMLAGVTRSADALLFAEVAAEDGYEMTLELRGNRQGCSGFTCNPDWNPLSRQIVGAGADWLGAFAGFVANPSAPEPIAGRVGDAATALAWLLMRRA</sequence>
<keyword evidence="3" id="KW-1185">Reference proteome</keyword>
<proteinExistence type="predicted"/>
<keyword evidence="1" id="KW-0732">Signal</keyword>
<name>A0ABP9K483_9SPHN</name>
<dbReference type="InterPro" id="IPR006311">
    <property type="entry name" value="TAT_signal"/>
</dbReference>
<reference evidence="3" key="1">
    <citation type="journal article" date="2019" name="Int. J. Syst. Evol. Microbiol.">
        <title>The Global Catalogue of Microorganisms (GCM) 10K type strain sequencing project: providing services to taxonomists for standard genome sequencing and annotation.</title>
        <authorList>
            <consortium name="The Broad Institute Genomics Platform"/>
            <consortium name="The Broad Institute Genome Sequencing Center for Infectious Disease"/>
            <person name="Wu L."/>
            <person name="Ma J."/>
        </authorList>
    </citation>
    <scope>NUCLEOTIDE SEQUENCE [LARGE SCALE GENOMIC DNA]</scope>
    <source>
        <strain evidence="3">JCM 18014</strain>
    </source>
</reference>